<evidence type="ECO:0008006" key="4">
    <source>
        <dbReference type="Google" id="ProtNLM"/>
    </source>
</evidence>
<comment type="caution">
    <text evidence="2">The sequence shown here is derived from an EMBL/GenBank/DDBJ whole genome shotgun (WGS) entry which is preliminary data.</text>
</comment>
<feature type="chain" id="PRO_5047382773" description="D-alanyl-D-alanine carboxypeptidase" evidence="1">
    <location>
        <begin position="29"/>
        <end position="240"/>
    </location>
</feature>
<evidence type="ECO:0000313" key="2">
    <source>
        <dbReference type="EMBL" id="MFC6275262.1"/>
    </source>
</evidence>
<keyword evidence="1" id="KW-0732">Signal</keyword>
<organism evidence="2 3">
    <name type="scientific">Levilactobacillus tangyuanensis</name>
    <dbReference type="NCBI Taxonomy" id="2486021"/>
    <lineage>
        <taxon>Bacteria</taxon>
        <taxon>Bacillati</taxon>
        <taxon>Bacillota</taxon>
        <taxon>Bacilli</taxon>
        <taxon>Lactobacillales</taxon>
        <taxon>Lactobacillaceae</taxon>
        <taxon>Levilactobacillus</taxon>
    </lineage>
</organism>
<proteinExistence type="predicted"/>
<dbReference type="EMBL" id="JBHSSJ010000008">
    <property type="protein sequence ID" value="MFC6275262.1"/>
    <property type="molecule type" value="Genomic_DNA"/>
</dbReference>
<dbReference type="Proteomes" id="UP001596191">
    <property type="component" value="Unassembled WGS sequence"/>
</dbReference>
<sequence>MNKTIKGAALVAMSFALVLPGMVTPASAKSSKVKVVSTKGVAKKAYHGSKGNLYSSAKLTHRKYQMKKYKYTTWTASKQATIKRNGKKATLTYIKSGKKAGWIYKKYLTAGKAPYNKPARLKKTYLAYNSIIEKGTSIIQNYGFANDRSYDAISNGLRWGFDVSFHGDGAKAANIDKEVLVKAYKLFRGRMNKSERSSFDSMAKDITNYHVTDDIDSLDGIEAKLETFSSSLSDFVADLS</sequence>
<feature type="signal peptide" evidence="1">
    <location>
        <begin position="1"/>
        <end position="28"/>
    </location>
</feature>
<reference evidence="3" key="1">
    <citation type="journal article" date="2019" name="Int. J. Syst. Evol. Microbiol.">
        <title>The Global Catalogue of Microorganisms (GCM) 10K type strain sequencing project: providing services to taxonomists for standard genome sequencing and annotation.</title>
        <authorList>
            <consortium name="The Broad Institute Genomics Platform"/>
            <consortium name="The Broad Institute Genome Sequencing Center for Infectious Disease"/>
            <person name="Wu L."/>
            <person name="Ma J."/>
        </authorList>
    </citation>
    <scope>NUCLEOTIDE SEQUENCE [LARGE SCALE GENOMIC DNA]</scope>
    <source>
        <strain evidence="3">CCM 8907</strain>
    </source>
</reference>
<accession>A0ABW1TP53</accession>
<name>A0ABW1TP53_9LACO</name>
<evidence type="ECO:0000256" key="1">
    <source>
        <dbReference type="SAM" id="SignalP"/>
    </source>
</evidence>
<dbReference type="RefSeq" id="WP_125641764.1">
    <property type="nucleotide sequence ID" value="NZ_JBHSSJ010000008.1"/>
</dbReference>
<evidence type="ECO:0000313" key="3">
    <source>
        <dbReference type="Proteomes" id="UP001596191"/>
    </source>
</evidence>
<keyword evidence="3" id="KW-1185">Reference proteome</keyword>
<gene>
    <name evidence="2" type="ORF">ACFQET_07010</name>
</gene>
<protein>
    <recommendedName>
        <fullName evidence="4">D-alanyl-D-alanine carboxypeptidase</fullName>
    </recommendedName>
</protein>